<feature type="region of interest" description="Disordered" evidence="4">
    <location>
        <begin position="637"/>
        <end position="676"/>
    </location>
</feature>
<keyword evidence="3" id="KW-0807">Transducer</keyword>
<dbReference type="SMART" id="SM00304">
    <property type="entry name" value="HAMP"/>
    <property type="match status" value="1"/>
</dbReference>
<keyword evidence="5" id="KW-0472">Membrane</keyword>
<keyword evidence="9" id="KW-1185">Reference proteome</keyword>
<sequence>MLNLLTRFSIRLRLLLMLAPVLLGLLYFAAVGSLDRHTLAADMQRIESLTEVAVAVSNVMHQVQLERGMSAGYLASGGQDFRQQLGGQREATDQALETLAQALEQTGSLGTDILGDLNLARGILETRSAVRRDVTRLAGELDDTIAFYTSANTHFAAAISRIPRQSDNGSIANGLTSYANLIHAKELAGIERAMLAAVFEADFFTPAQFQRFQSLLAQQQTRLDAMRALMRGTQLERFERAMGHRAVEASDDMRRIALERGVDGGFDIRAADWFQQQTARIEQLHALETGLARSLTEEATALRQAAWSGLAGFVLLALTLVAISLVLGFLIGRSVIDPIRQALLALEDIADGDGDLRRRLTVTGRDEIAQLSTAFNRFTQKIESMVTQVKETAASIHMASNEIAAGNDDLAQRTQEQASSLEETASSMEEMTTTVRTTADNAREADQLASSTRDHAEKGGQVVAEAMQAMGQIRESSDKVTTIISVIEEIAFQTNLLALNAAVEAARAGNQGRGFAVVASEVRTLAQKSAQAAREIRELITDSASRVEVGSELVNATGDSLTEIVDAVKRVTTVVSEIATASEEQSSGIEQVNSAVSQMDEVTQQNASLVEEVTAASRSLQEQAAVLNDMVSAFRVSDESGRATKTERDVVSSPGTQTSLEGKPGRHIEAIDAASA</sequence>
<dbReference type="Pfam" id="PF08376">
    <property type="entry name" value="NIT"/>
    <property type="match status" value="1"/>
</dbReference>
<reference evidence="8 9" key="1">
    <citation type="submission" date="2023-08" db="EMBL/GenBank/DDBJ databases">
        <title>Whole-genome sequencing of halo(alkali)philic microorganisms from hypersaline lakes.</title>
        <authorList>
            <person name="Sorokin D.Y."/>
            <person name="Abbas B."/>
            <person name="Merkel A.Y."/>
        </authorList>
    </citation>
    <scope>NUCLEOTIDE SEQUENCE [LARGE SCALE GENOMIC DNA]</scope>
    <source>
        <strain evidence="8 9">AB-CW4</strain>
    </source>
</reference>
<dbReference type="PANTHER" id="PTHR43531">
    <property type="entry name" value="PROTEIN ICFG"/>
    <property type="match status" value="1"/>
</dbReference>
<comment type="similarity">
    <text evidence="2">Belongs to the methyl-accepting chemotaxis (MCP) protein family.</text>
</comment>
<dbReference type="Pfam" id="PF00015">
    <property type="entry name" value="MCPsignal"/>
    <property type="match status" value="1"/>
</dbReference>
<keyword evidence="5" id="KW-1133">Transmembrane helix</keyword>
<gene>
    <name evidence="8" type="ORF">RBH19_13185</name>
</gene>
<dbReference type="Gene3D" id="1.10.287.950">
    <property type="entry name" value="Methyl-accepting chemotaxis protein"/>
    <property type="match status" value="1"/>
</dbReference>
<evidence type="ECO:0000256" key="3">
    <source>
        <dbReference type="PROSITE-ProRule" id="PRU00284"/>
    </source>
</evidence>
<feature type="domain" description="Methyl-accepting transducer" evidence="6">
    <location>
        <begin position="392"/>
        <end position="621"/>
    </location>
</feature>
<evidence type="ECO:0000259" key="6">
    <source>
        <dbReference type="PROSITE" id="PS50111"/>
    </source>
</evidence>
<dbReference type="PANTHER" id="PTHR43531:SF14">
    <property type="entry name" value="METHYL-ACCEPTING CHEMOTAXIS PROTEIN I-RELATED"/>
    <property type="match status" value="1"/>
</dbReference>
<dbReference type="SUPFAM" id="SSF58104">
    <property type="entry name" value="Methyl-accepting chemotaxis protein (MCP) signaling domain"/>
    <property type="match status" value="1"/>
</dbReference>
<evidence type="ECO:0000256" key="4">
    <source>
        <dbReference type="SAM" id="MobiDB-lite"/>
    </source>
</evidence>
<dbReference type="PROSITE" id="PS50885">
    <property type="entry name" value="HAMP"/>
    <property type="match status" value="1"/>
</dbReference>
<protein>
    <submittedName>
        <fullName evidence="8">Methyl-accepting chemotaxis protein</fullName>
    </submittedName>
</protein>
<dbReference type="InterPro" id="IPR051310">
    <property type="entry name" value="MCP_chemotaxis"/>
</dbReference>
<dbReference type="CDD" id="cd06225">
    <property type="entry name" value="HAMP"/>
    <property type="match status" value="1"/>
</dbReference>
<evidence type="ECO:0000256" key="5">
    <source>
        <dbReference type="SAM" id="Phobius"/>
    </source>
</evidence>
<evidence type="ECO:0000313" key="9">
    <source>
        <dbReference type="Proteomes" id="UP001239019"/>
    </source>
</evidence>
<dbReference type="CDD" id="cd11386">
    <property type="entry name" value="MCP_signal"/>
    <property type="match status" value="1"/>
</dbReference>
<accession>A0ABU0WBI7</accession>
<keyword evidence="5" id="KW-0812">Transmembrane</keyword>
<proteinExistence type="inferred from homology"/>
<organism evidence="8 9">
    <name type="scientific">Natronospira bacteriovora</name>
    <dbReference type="NCBI Taxonomy" id="3069753"/>
    <lineage>
        <taxon>Bacteria</taxon>
        <taxon>Pseudomonadati</taxon>
        <taxon>Pseudomonadota</taxon>
        <taxon>Gammaproteobacteria</taxon>
        <taxon>Natronospirales</taxon>
        <taxon>Natronospiraceae</taxon>
        <taxon>Natronospira</taxon>
    </lineage>
</organism>
<dbReference type="Pfam" id="PF00672">
    <property type="entry name" value="HAMP"/>
    <property type="match status" value="1"/>
</dbReference>
<feature type="domain" description="HAMP" evidence="7">
    <location>
        <begin position="333"/>
        <end position="387"/>
    </location>
</feature>
<evidence type="ECO:0000313" key="8">
    <source>
        <dbReference type="EMBL" id="MDQ2070825.1"/>
    </source>
</evidence>
<dbReference type="InterPro" id="IPR003660">
    <property type="entry name" value="HAMP_dom"/>
</dbReference>
<feature type="transmembrane region" description="Helical" evidence="5">
    <location>
        <begin position="12"/>
        <end position="30"/>
    </location>
</feature>
<dbReference type="PROSITE" id="PS50111">
    <property type="entry name" value="CHEMOTAXIS_TRANSDUC_2"/>
    <property type="match status" value="1"/>
</dbReference>
<dbReference type="EMBL" id="JAVDDT010000011">
    <property type="protein sequence ID" value="MDQ2070825.1"/>
    <property type="molecule type" value="Genomic_DNA"/>
</dbReference>
<dbReference type="InterPro" id="IPR013587">
    <property type="entry name" value="Nitrate/nitrite_sensing"/>
</dbReference>
<feature type="region of interest" description="Disordered" evidence="4">
    <location>
        <begin position="411"/>
        <end position="434"/>
    </location>
</feature>
<comment type="caution">
    <text evidence="8">The sequence shown here is derived from an EMBL/GenBank/DDBJ whole genome shotgun (WGS) entry which is preliminary data.</text>
</comment>
<evidence type="ECO:0000256" key="2">
    <source>
        <dbReference type="ARBA" id="ARBA00029447"/>
    </source>
</evidence>
<keyword evidence="1" id="KW-0488">Methylation</keyword>
<name>A0ABU0WBI7_9GAMM</name>
<dbReference type="SMART" id="SM00283">
    <property type="entry name" value="MA"/>
    <property type="match status" value="1"/>
</dbReference>
<feature type="transmembrane region" description="Helical" evidence="5">
    <location>
        <begin position="305"/>
        <end position="331"/>
    </location>
</feature>
<dbReference type="Proteomes" id="UP001239019">
    <property type="component" value="Unassembled WGS sequence"/>
</dbReference>
<dbReference type="InterPro" id="IPR004089">
    <property type="entry name" value="MCPsignal_dom"/>
</dbReference>
<feature type="compositionally biased region" description="Basic and acidic residues" evidence="4">
    <location>
        <begin position="637"/>
        <end position="650"/>
    </location>
</feature>
<dbReference type="RefSeq" id="WP_306729322.1">
    <property type="nucleotide sequence ID" value="NZ_JAVDDT010000011.1"/>
</dbReference>
<evidence type="ECO:0000256" key="1">
    <source>
        <dbReference type="ARBA" id="ARBA00022481"/>
    </source>
</evidence>
<evidence type="ECO:0000259" key="7">
    <source>
        <dbReference type="PROSITE" id="PS50885"/>
    </source>
</evidence>
<feature type="compositionally biased region" description="Low complexity" evidence="4">
    <location>
        <begin position="418"/>
        <end position="434"/>
    </location>
</feature>